<sequence length="51" mass="5815">MGRRLRLGRKIELLLAHISPSLPDKDSAHPIRPHPHRITVLLAFMLPTEGR</sequence>
<name>A0A0A9H6E5_ARUDO</name>
<evidence type="ECO:0000313" key="1">
    <source>
        <dbReference type="EMBL" id="JAE32770.1"/>
    </source>
</evidence>
<accession>A0A0A9H6E5</accession>
<dbReference type="EMBL" id="GBRH01165126">
    <property type="protein sequence ID" value="JAE32770.1"/>
    <property type="molecule type" value="Transcribed_RNA"/>
</dbReference>
<reference evidence="1" key="2">
    <citation type="journal article" date="2015" name="Data Brief">
        <title>Shoot transcriptome of the giant reed, Arundo donax.</title>
        <authorList>
            <person name="Barrero R.A."/>
            <person name="Guerrero F.D."/>
            <person name="Moolhuijzen P."/>
            <person name="Goolsby J.A."/>
            <person name="Tidwell J."/>
            <person name="Bellgard S.E."/>
            <person name="Bellgard M.I."/>
        </authorList>
    </citation>
    <scope>NUCLEOTIDE SEQUENCE</scope>
    <source>
        <tissue evidence="1">Shoot tissue taken approximately 20 cm above the soil surface</tissue>
    </source>
</reference>
<organism evidence="1">
    <name type="scientific">Arundo donax</name>
    <name type="common">Giant reed</name>
    <name type="synonym">Donax arundinaceus</name>
    <dbReference type="NCBI Taxonomy" id="35708"/>
    <lineage>
        <taxon>Eukaryota</taxon>
        <taxon>Viridiplantae</taxon>
        <taxon>Streptophyta</taxon>
        <taxon>Embryophyta</taxon>
        <taxon>Tracheophyta</taxon>
        <taxon>Spermatophyta</taxon>
        <taxon>Magnoliopsida</taxon>
        <taxon>Liliopsida</taxon>
        <taxon>Poales</taxon>
        <taxon>Poaceae</taxon>
        <taxon>PACMAD clade</taxon>
        <taxon>Arundinoideae</taxon>
        <taxon>Arundineae</taxon>
        <taxon>Arundo</taxon>
    </lineage>
</organism>
<proteinExistence type="predicted"/>
<dbReference type="AlphaFoldDB" id="A0A0A9H6E5"/>
<reference evidence="1" key="1">
    <citation type="submission" date="2014-09" db="EMBL/GenBank/DDBJ databases">
        <authorList>
            <person name="Magalhaes I.L.F."/>
            <person name="Oliveira U."/>
            <person name="Santos F.R."/>
            <person name="Vidigal T.H.D.A."/>
            <person name="Brescovit A.D."/>
            <person name="Santos A.J."/>
        </authorList>
    </citation>
    <scope>NUCLEOTIDE SEQUENCE</scope>
    <source>
        <tissue evidence="1">Shoot tissue taken approximately 20 cm above the soil surface</tissue>
    </source>
</reference>
<protein>
    <submittedName>
        <fullName evidence="1">Uncharacterized protein</fullName>
    </submittedName>
</protein>